<proteinExistence type="predicted"/>
<reference evidence="2 3" key="1">
    <citation type="journal article" date="2015" name="Genome Announc.">
        <title>Complete Genome Sequence of Methylobacterium aquaticum Strain 22A, Isolated from Racomitrium japonicum Moss.</title>
        <authorList>
            <person name="Tani A."/>
            <person name="Ogura Y."/>
            <person name="Hayashi T."/>
            <person name="Kimbara K."/>
        </authorList>
    </citation>
    <scope>NUCLEOTIDE SEQUENCE [LARGE SCALE GENOMIC DNA]</scope>
    <source>
        <strain evidence="2 3">MA-22A</strain>
        <plasmid evidence="3">Plasmid pMaq22A_1p DNA</plasmid>
    </source>
</reference>
<feature type="signal peptide" evidence="1">
    <location>
        <begin position="1"/>
        <end position="21"/>
    </location>
</feature>
<evidence type="ECO:0000256" key="1">
    <source>
        <dbReference type="SAM" id="SignalP"/>
    </source>
</evidence>
<keyword evidence="1" id="KW-0732">Signal</keyword>
<reference evidence="3" key="2">
    <citation type="submission" date="2015-01" db="EMBL/GenBank/DDBJ databases">
        <title>Complete genome sequence of Methylobacterium aquaticum strain 22A.</title>
        <authorList>
            <person name="Tani A."/>
            <person name="Ogura Y."/>
            <person name="Hayashi T."/>
        </authorList>
    </citation>
    <scope>NUCLEOTIDE SEQUENCE [LARGE SCALE GENOMIC DNA]</scope>
    <source>
        <strain evidence="3">MA-22A</strain>
        <plasmid evidence="3">Plasmid pMaq22A_1p DNA</plasmid>
    </source>
</reference>
<feature type="chain" id="PRO_5002189462" evidence="1">
    <location>
        <begin position="22"/>
        <end position="94"/>
    </location>
</feature>
<dbReference type="OrthoDB" id="7371803at2"/>
<evidence type="ECO:0000313" key="2">
    <source>
        <dbReference type="EMBL" id="BAQ49332.1"/>
    </source>
</evidence>
<dbReference type="RefSeq" id="WP_060850406.1">
    <property type="nucleotide sequence ID" value="NZ_AP014705.1"/>
</dbReference>
<dbReference type="Gene3D" id="2.40.50.320">
    <property type="entry name" value="Copper binding periplasmic protein CusF"/>
    <property type="match status" value="1"/>
</dbReference>
<accession>A0A0C6FQK4</accession>
<sequence length="94" mass="10198">MRKVPPLALAALLALASPAWAQSVKATVKKVDEAAGKVTLDHERIPKLDMDAMTMAYKVKDPAMIKDLKSGDKVEFDVDEAGGQYTVTKIQKAK</sequence>
<dbReference type="KEGG" id="maqu:Maq22A_1p35500"/>
<organism evidence="2 3">
    <name type="scientific">Methylobacterium aquaticum</name>
    <dbReference type="NCBI Taxonomy" id="270351"/>
    <lineage>
        <taxon>Bacteria</taxon>
        <taxon>Pseudomonadati</taxon>
        <taxon>Pseudomonadota</taxon>
        <taxon>Alphaproteobacteria</taxon>
        <taxon>Hyphomicrobiales</taxon>
        <taxon>Methylobacteriaceae</taxon>
        <taxon>Methylobacterium</taxon>
    </lineage>
</organism>
<protein>
    <submittedName>
        <fullName evidence="2">RND transporter</fullName>
    </submittedName>
</protein>
<evidence type="ECO:0000313" key="3">
    <source>
        <dbReference type="Proteomes" id="UP000061432"/>
    </source>
</evidence>
<gene>
    <name evidence="2" type="ORF">Maq22A_1p35500</name>
</gene>
<keyword evidence="2" id="KW-0614">Plasmid</keyword>
<geneLocation type="plasmid" evidence="3">
    <name>pMaq22A_1p DNA</name>
</geneLocation>
<name>A0A0C6FQK4_9HYPH</name>
<dbReference type="EMBL" id="AP014705">
    <property type="protein sequence ID" value="BAQ49332.1"/>
    <property type="molecule type" value="Genomic_DNA"/>
</dbReference>
<dbReference type="AlphaFoldDB" id="A0A0C6FQK4"/>
<dbReference type="Proteomes" id="UP000061432">
    <property type="component" value="Plasmid pMaq22A_1p"/>
</dbReference>
<dbReference type="InterPro" id="IPR021647">
    <property type="entry name" value="CusF_Ec"/>
</dbReference>
<dbReference type="InterPro" id="IPR042230">
    <property type="entry name" value="CusF_sf"/>
</dbReference>
<dbReference type="Pfam" id="PF11604">
    <property type="entry name" value="CusF_Ec"/>
    <property type="match status" value="1"/>
</dbReference>
<dbReference type="PATRIC" id="fig|270351.10.peg.6401"/>